<keyword evidence="4" id="KW-0786">Thiamine pyrophosphate</keyword>
<dbReference type="EnsemblPlants" id="Zm00001eb155100_T001">
    <property type="protein sequence ID" value="Zm00001eb155100_P001"/>
    <property type="gene ID" value="Zm00001eb155100"/>
</dbReference>
<dbReference type="AlphaFoldDB" id="A0A804NEE3"/>
<dbReference type="Pfam" id="PF00205">
    <property type="entry name" value="TPP_enzyme_M"/>
    <property type="match status" value="1"/>
</dbReference>
<dbReference type="InterPro" id="IPR029061">
    <property type="entry name" value="THDP-binding"/>
</dbReference>
<evidence type="ECO:0000256" key="1">
    <source>
        <dbReference type="ARBA" id="ARBA00001964"/>
    </source>
</evidence>
<evidence type="ECO:0000256" key="5">
    <source>
        <dbReference type="ARBA" id="ARBA00023239"/>
    </source>
</evidence>
<sequence length="226" mass="24552">MHNSLDEGITKAADRLWCAEQPLVVVGKGEAYARAEEAIRKLVDTTGFPFLPTPMGKGVMPDSHPLPTTAARSLTLAQCDVALVIGARLNWLLHFGEPPKWSKDVKFIIVDISEEEIELRKPHLGIVGDTKRVTEMINREIKDIHSTWQGRTHGSKRSPRRPMTMDAILAEGSPAPVVVSEGANTMDVGRAVLVQNAPRTRLDAGTWGTMGIGLGYCIAAAVAEPE</sequence>
<proteinExistence type="predicted"/>
<keyword evidence="5" id="KW-0456">Lyase</keyword>
<dbReference type="InParanoid" id="A0A804NEE3"/>
<dbReference type="InterPro" id="IPR029035">
    <property type="entry name" value="DHS-like_NAD/FAD-binding_dom"/>
</dbReference>
<dbReference type="Gramene" id="Zm00001eb155100_T001">
    <property type="protein sequence ID" value="Zm00001eb155100_P001"/>
    <property type="gene ID" value="Zm00001eb155100"/>
</dbReference>
<dbReference type="InterPro" id="IPR045025">
    <property type="entry name" value="HACL1-like"/>
</dbReference>
<evidence type="ECO:0000256" key="2">
    <source>
        <dbReference type="ARBA" id="ARBA00022723"/>
    </source>
</evidence>
<evidence type="ECO:0000256" key="3">
    <source>
        <dbReference type="ARBA" id="ARBA00022842"/>
    </source>
</evidence>
<name>A0A804NEE3_MAIZE</name>
<evidence type="ECO:0000256" key="4">
    <source>
        <dbReference type="ARBA" id="ARBA00023052"/>
    </source>
</evidence>
<keyword evidence="2" id="KW-0479">Metal-binding</keyword>
<evidence type="ECO:0000313" key="8">
    <source>
        <dbReference type="Proteomes" id="UP000007305"/>
    </source>
</evidence>
<reference evidence="7" key="3">
    <citation type="submission" date="2021-05" db="UniProtKB">
        <authorList>
            <consortium name="EnsemblPlants"/>
        </authorList>
    </citation>
    <scope>IDENTIFICATION</scope>
    <source>
        <strain evidence="7">cv. B73</strain>
    </source>
</reference>
<reference evidence="7" key="2">
    <citation type="submission" date="2019-07" db="EMBL/GenBank/DDBJ databases">
        <authorList>
            <person name="Seetharam A."/>
            <person name="Woodhouse M."/>
            <person name="Cannon E."/>
        </authorList>
    </citation>
    <scope>NUCLEOTIDE SEQUENCE [LARGE SCALE GENOMIC DNA]</scope>
    <source>
        <strain evidence="7">cv. B73</strain>
    </source>
</reference>
<dbReference type="SUPFAM" id="SSF52467">
    <property type="entry name" value="DHS-like NAD/FAD-binding domain"/>
    <property type="match status" value="1"/>
</dbReference>
<dbReference type="InterPro" id="IPR012000">
    <property type="entry name" value="Thiamin_PyroP_enz_cen_dom"/>
</dbReference>
<dbReference type="Gene3D" id="3.40.50.970">
    <property type="match status" value="1"/>
</dbReference>
<dbReference type="PANTHER" id="PTHR43710:SF2">
    <property type="entry name" value="2-HYDROXYACYL-COA LYASE 1"/>
    <property type="match status" value="1"/>
</dbReference>
<evidence type="ECO:0000259" key="6">
    <source>
        <dbReference type="Pfam" id="PF00205"/>
    </source>
</evidence>
<dbReference type="SUPFAM" id="SSF52518">
    <property type="entry name" value="Thiamin diphosphate-binding fold (THDP-binding)"/>
    <property type="match status" value="1"/>
</dbReference>
<dbReference type="PANTHER" id="PTHR43710">
    <property type="entry name" value="2-HYDROXYACYL-COA LYASE"/>
    <property type="match status" value="1"/>
</dbReference>
<evidence type="ECO:0000313" key="7">
    <source>
        <dbReference type="EnsemblPlants" id="Zm00001eb155100_P001"/>
    </source>
</evidence>
<dbReference type="Proteomes" id="UP000007305">
    <property type="component" value="Chromosome 3"/>
</dbReference>
<keyword evidence="8" id="KW-1185">Reference proteome</keyword>
<organism evidence="7 8">
    <name type="scientific">Zea mays</name>
    <name type="common">Maize</name>
    <dbReference type="NCBI Taxonomy" id="4577"/>
    <lineage>
        <taxon>Eukaryota</taxon>
        <taxon>Viridiplantae</taxon>
        <taxon>Streptophyta</taxon>
        <taxon>Embryophyta</taxon>
        <taxon>Tracheophyta</taxon>
        <taxon>Spermatophyta</taxon>
        <taxon>Magnoliopsida</taxon>
        <taxon>Liliopsida</taxon>
        <taxon>Poales</taxon>
        <taxon>Poaceae</taxon>
        <taxon>PACMAD clade</taxon>
        <taxon>Panicoideae</taxon>
        <taxon>Andropogonodae</taxon>
        <taxon>Andropogoneae</taxon>
        <taxon>Tripsacinae</taxon>
        <taxon>Zea</taxon>
    </lineage>
</organism>
<reference evidence="8" key="1">
    <citation type="submission" date="2015-12" db="EMBL/GenBank/DDBJ databases">
        <title>Update maize B73 reference genome by single molecule sequencing technologies.</title>
        <authorList>
            <consortium name="Maize Genome Sequencing Project"/>
            <person name="Ware D."/>
        </authorList>
    </citation>
    <scope>NUCLEOTIDE SEQUENCE [LARGE SCALE GENOMIC DNA]</scope>
    <source>
        <strain evidence="8">cv. B73</strain>
    </source>
</reference>
<protein>
    <recommendedName>
        <fullName evidence="6">Thiamine pyrophosphate enzyme central domain-containing protein</fullName>
    </recommendedName>
</protein>
<feature type="domain" description="Thiamine pyrophosphate enzyme central" evidence="6">
    <location>
        <begin position="9"/>
        <end position="135"/>
    </location>
</feature>
<keyword evidence="3" id="KW-0460">Magnesium</keyword>
<comment type="cofactor">
    <cofactor evidence="1">
        <name>thiamine diphosphate</name>
        <dbReference type="ChEBI" id="CHEBI:58937"/>
    </cofactor>
</comment>
<dbReference type="Gene3D" id="3.40.50.1220">
    <property type="entry name" value="TPP-binding domain"/>
    <property type="match status" value="1"/>
</dbReference>
<dbReference type="GO" id="GO:0030976">
    <property type="term" value="F:thiamine pyrophosphate binding"/>
    <property type="evidence" value="ECO:0007669"/>
    <property type="project" value="InterPro"/>
</dbReference>
<dbReference type="GO" id="GO:0000287">
    <property type="term" value="F:magnesium ion binding"/>
    <property type="evidence" value="ECO:0007669"/>
    <property type="project" value="InterPro"/>
</dbReference>
<accession>A0A804NEE3</accession>
<dbReference type="GO" id="GO:0016829">
    <property type="term" value="F:lyase activity"/>
    <property type="evidence" value="ECO:0007669"/>
    <property type="project" value="UniProtKB-KW"/>
</dbReference>